<evidence type="ECO:0000313" key="2">
    <source>
        <dbReference type="EMBL" id="PAN40138.1"/>
    </source>
</evidence>
<feature type="region of interest" description="Disordered" evidence="1">
    <location>
        <begin position="1"/>
        <end position="84"/>
    </location>
</feature>
<sequence>MQEASRLPSDSAPRLAKSTPPIQRESGPALPSLASRLANSTPPSARLRSRRRPAPSARRHPSSPLAALDVTPATTPPNRAAHRPVVPLWDPASMASGAGRSVLARRRGVVGECGGLGRGECAEPDADPLDEVADLGGPLAPRAAPDALVLRRLPAAARHRRGLLLLIPRRLHPRLPGLSERRFLDQAHGFTRLYEDMALGFKFHAKCYEGGIAFQHDRLRFQVFQGKWSVEEQEGGDSYETTLSYLVELEPKPLVLVRLVDGRICSEIKYNLVSI</sequence>
<dbReference type="PANTHER" id="PTHR34060">
    <property type="entry name" value="POLYKETIDE CYCLASE / DEHYDRASE AND LIPID TRANSPORT PROTEIN"/>
    <property type="match status" value="1"/>
</dbReference>
<proteinExistence type="predicted"/>
<protein>
    <recommendedName>
        <fullName evidence="3">Coenzyme Q-binding protein COQ10 START domain-containing protein</fullName>
    </recommendedName>
</protein>
<organism evidence="2">
    <name type="scientific">Panicum hallii</name>
    <dbReference type="NCBI Taxonomy" id="206008"/>
    <lineage>
        <taxon>Eukaryota</taxon>
        <taxon>Viridiplantae</taxon>
        <taxon>Streptophyta</taxon>
        <taxon>Embryophyta</taxon>
        <taxon>Tracheophyta</taxon>
        <taxon>Spermatophyta</taxon>
        <taxon>Magnoliopsida</taxon>
        <taxon>Liliopsida</taxon>
        <taxon>Poales</taxon>
        <taxon>Poaceae</taxon>
        <taxon>PACMAD clade</taxon>
        <taxon>Panicoideae</taxon>
        <taxon>Panicodae</taxon>
        <taxon>Paniceae</taxon>
        <taxon>Panicinae</taxon>
        <taxon>Panicum</taxon>
        <taxon>Panicum sect. Panicum</taxon>
    </lineage>
</organism>
<evidence type="ECO:0008006" key="3">
    <source>
        <dbReference type="Google" id="ProtNLM"/>
    </source>
</evidence>
<name>A0A2S3IB48_9POAL</name>
<dbReference type="PANTHER" id="PTHR34060:SF1">
    <property type="entry name" value="POLYKETIDE CYCLASE _ DEHYDRASE AND LIPID TRANSPORT PROTEIN"/>
    <property type="match status" value="1"/>
</dbReference>
<reference evidence="2" key="1">
    <citation type="submission" date="2018-04" db="EMBL/GenBank/DDBJ databases">
        <title>WGS assembly of Panicum hallii.</title>
        <authorList>
            <person name="Lovell J."/>
            <person name="Jenkins J."/>
            <person name="Lowry D."/>
            <person name="Mamidi S."/>
            <person name="Sreedasyam A."/>
            <person name="Weng X."/>
            <person name="Barry K."/>
            <person name="Bonette J."/>
            <person name="Campitelli B."/>
            <person name="Daum C."/>
            <person name="Gordon S."/>
            <person name="Gould B."/>
            <person name="Lipzen A."/>
            <person name="Macqueen A."/>
            <person name="Palacio-Mejia J."/>
            <person name="Plott C."/>
            <person name="Shakirov E."/>
            <person name="Shu S."/>
            <person name="Yoshinaga Y."/>
            <person name="Zane M."/>
            <person name="Rokhsar D."/>
            <person name="Grimwood J."/>
            <person name="Schmutz J."/>
            <person name="Juenger T."/>
        </authorList>
    </citation>
    <scope>NUCLEOTIDE SEQUENCE [LARGE SCALE GENOMIC DNA]</scope>
    <source>
        <strain evidence="2">FIL2</strain>
    </source>
</reference>
<accession>A0A2S3IB48</accession>
<dbReference type="Gramene" id="PAN40138">
    <property type="protein sequence ID" value="PAN40138"/>
    <property type="gene ID" value="PAHAL_7G294300"/>
</dbReference>
<dbReference type="AlphaFoldDB" id="A0A2S3IB48"/>
<dbReference type="EMBL" id="CM008052">
    <property type="protein sequence ID" value="PAN40138.1"/>
    <property type="molecule type" value="Genomic_DNA"/>
</dbReference>
<feature type="compositionally biased region" description="Basic residues" evidence="1">
    <location>
        <begin position="47"/>
        <end position="61"/>
    </location>
</feature>
<dbReference type="Proteomes" id="UP000243499">
    <property type="component" value="Chromosome 7"/>
</dbReference>
<evidence type="ECO:0000256" key="1">
    <source>
        <dbReference type="SAM" id="MobiDB-lite"/>
    </source>
</evidence>
<gene>
    <name evidence="2" type="ORF">PAHAL_7G294300</name>
</gene>